<dbReference type="SUPFAM" id="SSF52833">
    <property type="entry name" value="Thioredoxin-like"/>
    <property type="match status" value="1"/>
</dbReference>
<dbReference type="AlphaFoldDB" id="A0A318T3F6"/>
<dbReference type="InterPro" id="IPR010634">
    <property type="entry name" value="DUF1223"/>
</dbReference>
<organism evidence="1 2">
    <name type="scientific">Phyllobacterium leguminum</name>
    <dbReference type="NCBI Taxonomy" id="314237"/>
    <lineage>
        <taxon>Bacteria</taxon>
        <taxon>Pseudomonadati</taxon>
        <taxon>Pseudomonadota</taxon>
        <taxon>Alphaproteobacteria</taxon>
        <taxon>Hyphomicrobiales</taxon>
        <taxon>Phyllobacteriaceae</taxon>
        <taxon>Phyllobacterium</taxon>
    </lineage>
</organism>
<dbReference type="EMBL" id="QJTF01000004">
    <property type="protein sequence ID" value="PYE89303.1"/>
    <property type="molecule type" value="Genomic_DNA"/>
</dbReference>
<keyword evidence="2" id="KW-1185">Reference proteome</keyword>
<dbReference type="Proteomes" id="UP000247454">
    <property type="component" value="Unassembled WGS sequence"/>
</dbReference>
<accession>A0A318T3F6</accession>
<name>A0A318T3F6_9HYPH</name>
<dbReference type="PANTHER" id="PTHR36057">
    <property type="match status" value="1"/>
</dbReference>
<proteinExistence type="predicted"/>
<gene>
    <name evidence="1" type="ORF">C7477_104142</name>
</gene>
<sequence>MEPTVSRYFHAPNARNLSLFAGLLAFSAQFSPAIAREADDMYGPRAASSSRGVVELFTSQGCVSCPPADVTLSELANRSDVVALSFHVDYWDYLGWRDTLATPENTARQNAYRNAMKARMIYTPQVIVNGRVEINGNNAEGIKSGIARMASGPGGLSVPVAITRQDGQRIVIEVGSGKKPETPVHLIVAYFDDQATVPIGKGENSGRAVTYRNAVRDIETIGMWDGKPLRVEIPASELANKKASGCAVLLQEVGNDNRLGGILGASMLRRGADRLVDFSEK</sequence>
<evidence type="ECO:0000313" key="1">
    <source>
        <dbReference type="EMBL" id="PYE89303.1"/>
    </source>
</evidence>
<comment type="caution">
    <text evidence="1">The sequence shown here is derived from an EMBL/GenBank/DDBJ whole genome shotgun (WGS) entry which is preliminary data.</text>
</comment>
<dbReference type="Pfam" id="PF06764">
    <property type="entry name" value="DUF1223"/>
    <property type="match status" value="1"/>
</dbReference>
<dbReference type="InterPro" id="IPR036249">
    <property type="entry name" value="Thioredoxin-like_sf"/>
</dbReference>
<evidence type="ECO:0000313" key="2">
    <source>
        <dbReference type="Proteomes" id="UP000247454"/>
    </source>
</evidence>
<dbReference type="PANTHER" id="PTHR36057:SF1">
    <property type="entry name" value="LIPOPROTEIN LIPID ATTACHMENT SITE-LIKE PROTEIN, PUTATIVE (DUF1223)-RELATED"/>
    <property type="match status" value="1"/>
</dbReference>
<reference evidence="1 2" key="1">
    <citation type="submission" date="2018-06" db="EMBL/GenBank/DDBJ databases">
        <title>Genomic Encyclopedia of Type Strains, Phase III (KMG-III): the genomes of soil and plant-associated and newly described type strains.</title>
        <authorList>
            <person name="Whitman W."/>
        </authorList>
    </citation>
    <scope>NUCLEOTIDE SEQUENCE [LARGE SCALE GENOMIC DNA]</scope>
    <source>
        <strain evidence="1 2">ORS 1419</strain>
    </source>
</reference>
<protein>
    <submittedName>
        <fullName evidence="1">Uncharacterized protein</fullName>
    </submittedName>
</protein>